<keyword evidence="3" id="KW-1185">Reference proteome</keyword>
<evidence type="ECO:0000313" key="3">
    <source>
        <dbReference type="Proteomes" id="UP000660262"/>
    </source>
</evidence>
<sequence>MVATTRAGRAVHLALKMPSPVKIKAVVSRKKKRVTFGPSEDAATSKKRKTKAAGSVRALLDEDETLHYLDVKIQEELYNTFNLNFLWQWISRASEDELIEFDVLSEKFGPFLADNNDTSYLSLTEVALFWRTLCEAFPEILDYLIAASDESREHFLKFANEMFMTFYSGHSSSMPSMLWKVVVPQDRAALAQLLAVADSDDRQFIVSMLGTAFSHVYGEEEARYLIEGGERPRQTGTQTFWNNVKLYSARIMNTILPLGSEVLDVTYNKSAAYGLKVARNFTKTFLGNMASKKDMSATSDDSSLASVMDKRTSIRTHDIFDDAMKNKGKKAKQFVGRGAKLASLMTRQKHRSETRDLDVGTTSIPLKEPPRKEPLSPGRMRQMSQNL</sequence>
<name>A0A830I3Y2_9CHLO</name>
<proteinExistence type="predicted"/>
<dbReference type="EMBL" id="BNJQ01000041">
    <property type="protein sequence ID" value="GHP12421.1"/>
    <property type="molecule type" value="Genomic_DNA"/>
</dbReference>
<dbReference type="AlphaFoldDB" id="A0A830I3Y2"/>
<evidence type="ECO:0000313" key="2">
    <source>
        <dbReference type="EMBL" id="GHP12421.1"/>
    </source>
</evidence>
<comment type="caution">
    <text evidence="2">The sequence shown here is derived from an EMBL/GenBank/DDBJ whole genome shotgun (WGS) entry which is preliminary data.</text>
</comment>
<protein>
    <submittedName>
        <fullName evidence="2">Uncharacterized protein</fullName>
    </submittedName>
</protein>
<reference evidence="2" key="1">
    <citation type="submission" date="2020-10" db="EMBL/GenBank/DDBJ databases">
        <title>Unveiling of a novel bifunctional photoreceptor, Dualchrome1, isolated from a cosmopolitan green alga.</title>
        <authorList>
            <person name="Suzuki S."/>
            <person name="Kawachi M."/>
        </authorList>
    </citation>
    <scope>NUCLEOTIDE SEQUENCE</scope>
    <source>
        <strain evidence="2">NIES 2893</strain>
    </source>
</reference>
<organism evidence="2 3">
    <name type="scientific">Pycnococcus provasolii</name>
    <dbReference type="NCBI Taxonomy" id="41880"/>
    <lineage>
        <taxon>Eukaryota</taxon>
        <taxon>Viridiplantae</taxon>
        <taxon>Chlorophyta</taxon>
        <taxon>Pseudoscourfieldiophyceae</taxon>
        <taxon>Pseudoscourfieldiales</taxon>
        <taxon>Pycnococcaceae</taxon>
        <taxon>Pycnococcus</taxon>
    </lineage>
</organism>
<dbReference type="Proteomes" id="UP000660262">
    <property type="component" value="Unassembled WGS sequence"/>
</dbReference>
<feature type="region of interest" description="Disordered" evidence="1">
    <location>
        <begin position="345"/>
        <end position="387"/>
    </location>
</feature>
<accession>A0A830I3Y2</accession>
<dbReference type="OrthoDB" id="536686at2759"/>
<evidence type="ECO:0000256" key="1">
    <source>
        <dbReference type="SAM" id="MobiDB-lite"/>
    </source>
</evidence>
<gene>
    <name evidence="2" type="ORF">PPROV_001114800</name>
</gene>